<accession>A0A5M8E0C3</accession>
<organism evidence="2 3">
    <name type="scientific">Pseudomonas veronii</name>
    <dbReference type="NCBI Taxonomy" id="76761"/>
    <lineage>
        <taxon>Bacteria</taxon>
        <taxon>Pseudomonadati</taxon>
        <taxon>Pseudomonadota</taxon>
        <taxon>Gammaproteobacteria</taxon>
        <taxon>Pseudomonadales</taxon>
        <taxon>Pseudomonadaceae</taxon>
        <taxon>Pseudomonas</taxon>
    </lineage>
</organism>
<evidence type="ECO:0000256" key="1">
    <source>
        <dbReference type="SAM" id="Phobius"/>
    </source>
</evidence>
<sequence length="72" mass="7420">MLAKNANDDAFILDERGAFTFFASKLAPTTGLSRGLLPCYGKKADAATTWWTPATTVAAAVVGACVLAAARA</sequence>
<comment type="caution">
    <text evidence="2">The sequence shown here is derived from an EMBL/GenBank/DDBJ whole genome shotgun (WGS) entry which is preliminary data.</text>
</comment>
<reference evidence="2 3" key="1">
    <citation type="submission" date="2019-09" db="EMBL/GenBank/DDBJ databases">
        <title>Genomic sequencing of 4 copper resistant soil isolates.</title>
        <authorList>
            <person name="Havryliuk O."/>
        </authorList>
    </citation>
    <scope>NUCLEOTIDE SEQUENCE [LARGE SCALE GENOMIC DNA]</scope>
    <source>
        <strain evidence="2 3">UKR4</strain>
    </source>
</reference>
<evidence type="ECO:0000313" key="3">
    <source>
        <dbReference type="Proteomes" id="UP000323909"/>
    </source>
</evidence>
<dbReference type="AlphaFoldDB" id="A0A5M8E0C3"/>
<dbReference type="EMBL" id="VWXT01000876">
    <property type="protein sequence ID" value="KAA6166378.1"/>
    <property type="molecule type" value="Genomic_DNA"/>
</dbReference>
<keyword evidence="1" id="KW-0472">Membrane</keyword>
<keyword evidence="1" id="KW-1133">Transmembrane helix</keyword>
<gene>
    <name evidence="2" type="ORF">F3K53_33855</name>
</gene>
<protein>
    <submittedName>
        <fullName evidence="2">Uncharacterized protein</fullName>
    </submittedName>
</protein>
<proteinExistence type="predicted"/>
<feature type="transmembrane region" description="Helical" evidence="1">
    <location>
        <begin position="50"/>
        <end position="70"/>
    </location>
</feature>
<keyword evidence="1" id="KW-0812">Transmembrane</keyword>
<name>A0A5M8E0C3_PSEVE</name>
<dbReference type="Proteomes" id="UP000323909">
    <property type="component" value="Unassembled WGS sequence"/>
</dbReference>
<evidence type="ECO:0000313" key="2">
    <source>
        <dbReference type="EMBL" id="KAA6166378.1"/>
    </source>
</evidence>